<proteinExistence type="predicted"/>
<dbReference type="Proteomes" id="UP001549146">
    <property type="component" value="Unassembled WGS sequence"/>
</dbReference>
<comment type="caution">
    <text evidence="1">The sequence shown here is derived from an EMBL/GenBank/DDBJ whole genome shotgun (WGS) entry which is preliminary data.</text>
</comment>
<evidence type="ECO:0008006" key="3">
    <source>
        <dbReference type="Google" id="ProtNLM"/>
    </source>
</evidence>
<name>A0ABV2LV00_9FLAO</name>
<evidence type="ECO:0000313" key="1">
    <source>
        <dbReference type="EMBL" id="MET3732380.1"/>
    </source>
</evidence>
<sequence>MAAGKNKKSAVIAVCNKLLKQVYGCVKNGTLYQDDYVKKIA</sequence>
<organism evidence="1 2">
    <name type="scientific">Moheibacter stercoris</name>
    <dbReference type="NCBI Taxonomy" id="1628251"/>
    <lineage>
        <taxon>Bacteria</taxon>
        <taxon>Pseudomonadati</taxon>
        <taxon>Bacteroidota</taxon>
        <taxon>Flavobacteriia</taxon>
        <taxon>Flavobacteriales</taxon>
        <taxon>Weeksellaceae</taxon>
        <taxon>Moheibacter</taxon>
    </lineage>
</organism>
<keyword evidence="2" id="KW-1185">Reference proteome</keyword>
<protein>
    <recommendedName>
        <fullName evidence="3">Transposase IS116/IS110/IS902 family protein</fullName>
    </recommendedName>
</protein>
<evidence type="ECO:0000313" key="2">
    <source>
        <dbReference type="Proteomes" id="UP001549146"/>
    </source>
</evidence>
<reference evidence="1 2" key="1">
    <citation type="submission" date="2024-06" db="EMBL/GenBank/DDBJ databases">
        <title>Genomic Encyclopedia of Type Strains, Phase IV (KMG-IV): sequencing the most valuable type-strain genomes for metagenomic binning, comparative biology and taxonomic classification.</title>
        <authorList>
            <person name="Goeker M."/>
        </authorList>
    </citation>
    <scope>NUCLEOTIDE SEQUENCE [LARGE SCALE GENOMIC DNA]</scope>
    <source>
        <strain evidence="1 2">DSM 29388</strain>
    </source>
</reference>
<dbReference type="EMBL" id="JBEPMO010000011">
    <property type="protein sequence ID" value="MET3732380.1"/>
    <property type="molecule type" value="Genomic_DNA"/>
</dbReference>
<gene>
    <name evidence="1" type="ORF">ABID46_001969</name>
</gene>
<accession>A0ABV2LV00</accession>